<dbReference type="NCBIfam" id="TIGR04111">
    <property type="entry name" value="BcepMu_gp16"/>
    <property type="match status" value="1"/>
</dbReference>
<dbReference type="Proteomes" id="UP000197596">
    <property type="component" value="Unassembled WGS sequence"/>
</dbReference>
<name>A0A246WP38_9BURK</name>
<gene>
    <name evidence="1" type="ORF">CEJ42_15995</name>
</gene>
<protein>
    <recommendedName>
        <fullName evidence="3">DNA-binding protein</fullName>
    </recommendedName>
</protein>
<accession>A0A246WP38</accession>
<dbReference type="InterPro" id="IPR026365">
    <property type="entry name" value="BcepMu_gp16"/>
</dbReference>
<proteinExistence type="predicted"/>
<evidence type="ECO:0008006" key="3">
    <source>
        <dbReference type="Google" id="ProtNLM"/>
    </source>
</evidence>
<dbReference type="EMBL" id="NJGU01000008">
    <property type="protein sequence ID" value="OWY28123.1"/>
    <property type="molecule type" value="Genomic_DNA"/>
</dbReference>
<dbReference type="AlphaFoldDB" id="A0A246WP38"/>
<organism evidence="1 2">
    <name type="scientific">Herbaspirillum robiniae</name>
    <dbReference type="NCBI Taxonomy" id="2014887"/>
    <lineage>
        <taxon>Bacteria</taxon>
        <taxon>Pseudomonadati</taxon>
        <taxon>Pseudomonadota</taxon>
        <taxon>Betaproteobacteria</taxon>
        <taxon>Burkholderiales</taxon>
        <taxon>Oxalobacteraceae</taxon>
        <taxon>Herbaspirillum</taxon>
    </lineage>
</organism>
<evidence type="ECO:0000313" key="2">
    <source>
        <dbReference type="Proteomes" id="UP000197596"/>
    </source>
</evidence>
<sequence>MPRNNLSPDEIKALFRRHGETLGNWADAHGFKRQDVYSVLNGKTRGYRGEAHRIFVALGMKARDEVVGLYPDEDKITAIDNYLKGENAQGREIEA</sequence>
<comment type="caution">
    <text evidence="1">The sequence shown here is derived from an EMBL/GenBank/DDBJ whole genome shotgun (WGS) entry which is preliminary data.</text>
</comment>
<reference evidence="1 2" key="1">
    <citation type="submission" date="2017-06" db="EMBL/GenBank/DDBJ databases">
        <title>Herbaspirillum phytohormonus sp. nov., isolated from the root nodule of Robinia pseudoacacia in lead-zinc mine.</title>
        <authorList>
            <person name="Fan M."/>
            <person name="Lin Y."/>
        </authorList>
    </citation>
    <scope>NUCLEOTIDE SEQUENCE [LARGE SCALE GENOMIC DNA]</scope>
    <source>
        <strain evidence="1 2">HZ10</strain>
    </source>
</reference>
<evidence type="ECO:0000313" key="1">
    <source>
        <dbReference type="EMBL" id="OWY28123.1"/>
    </source>
</evidence>